<evidence type="ECO:0000256" key="2">
    <source>
        <dbReference type="ARBA" id="ARBA00023015"/>
    </source>
</evidence>
<keyword evidence="1" id="KW-0678">Repressor</keyword>
<dbReference type="InterPro" id="IPR029016">
    <property type="entry name" value="GAF-like_dom_sf"/>
</dbReference>
<reference evidence="5" key="1">
    <citation type="submission" date="2019-08" db="EMBL/GenBank/DDBJ databases">
        <authorList>
            <person name="Kucharzyk K."/>
            <person name="Murdoch R.W."/>
            <person name="Higgins S."/>
            <person name="Loffler F."/>
        </authorList>
    </citation>
    <scope>NUCLEOTIDE SEQUENCE</scope>
</reference>
<protein>
    <submittedName>
        <fullName evidence="5">Heat-inducible transcription repressor HrcA</fullName>
    </submittedName>
</protein>
<evidence type="ECO:0000256" key="3">
    <source>
        <dbReference type="ARBA" id="ARBA00023163"/>
    </source>
</evidence>
<comment type="caution">
    <text evidence="5">The sequence shown here is derived from an EMBL/GenBank/DDBJ whole genome shotgun (WGS) entry which is preliminary data.</text>
</comment>
<dbReference type="GO" id="GO:0045892">
    <property type="term" value="P:negative regulation of DNA-templated transcription"/>
    <property type="evidence" value="ECO:0007669"/>
    <property type="project" value="TreeGrafter"/>
</dbReference>
<gene>
    <name evidence="5" type="primary">hrcA_15</name>
    <name evidence="5" type="ORF">SDC9_97300</name>
</gene>
<dbReference type="GO" id="GO:0003677">
    <property type="term" value="F:DNA binding"/>
    <property type="evidence" value="ECO:0007669"/>
    <property type="project" value="InterPro"/>
</dbReference>
<sequence>MRVLCPETDYSGIRLTIGGEHPYEELRETSVITGSYSLGGRPVGVISVLGPTRMNYRRVLSQFEYFLGELGVILGRMFNE</sequence>
<dbReference type="PANTHER" id="PTHR34824">
    <property type="entry name" value="HEAT-INDUCIBLE TRANSCRIPTION REPRESSOR HRCA"/>
    <property type="match status" value="1"/>
</dbReference>
<dbReference type="InterPro" id="IPR002571">
    <property type="entry name" value="HrcA"/>
</dbReference>
<accession>A0A645ACY3</accession>
<dbReference type="Pfam" id="PF01628">
    <property type="entry name" value="HrcA"/>
    <property type="match status" value="1"/>
</dbReference>
<keyword evidence="2" id="KW-0805">Transcription regulation</keyword>
<evidence type="ECO:0000313" key="5">
    <source>
        <dbReference type="EMBL" id="MPM50558.1"/>
    </source>
</evidence>
<evidence type="ECO:0000259" key="4">
    <source>
        <dbReference type="Pfam" id="PF01628"/>
    </source>
</evidence>
<proteinExistence type="predicted"/>
<dbReference type="SUPFAM" id="SSF55781">
    <property type="entry name" value="GAF domain-like"/>
    <property type="match status" value="1"/>
</dbReference>
<name>A0A645ACY3_9ZZZZ</name>
<keyword evidence="3" id="KW-0804">Transcription</keyword>
<dbReference type="EMBL" id="VSSQ01013019">
    <property type="protein sequence ID" value="MPM50558.1"/>
    <property type="molecule type" value="Genomic_DNA"/>
</dbReference>
<dbReference type="Gene3D" id="3.30.450.40">
    <property type="match status" value="1"/>
</dbReference>
<evidence type="ECO:0000256" key="1">
    <source>
        <dbReference type="ARBA" id="ARBA00022491"/>
    </source>
</evidence>
<feature type="domain" description="Heat-inducible transcription repressor HrcA C-terminal" evidence="4">
    <location>
        <begin position="9"/>
        <end position="59"/>
    </location>
</feature>
<organism evidence="5">
    <name type="scientific">bioreactor metagenome</name>
    <dbReference type="NCBI Taxonomy" id="1076179"/>
    <lineage>
        <taxon>unclassified sequences</taxon>
        <taxon>metagenomes</taxon>
        <taxon>ecological metagenomes</taxon>
    </lineage>
</organism>
<dbReference type="PANTHER" id="PTHR34824:SF1">
    <property type="entry name" value="HEAT-INDUCIBLE TRANSCRIPTION REPRESSOR HRCA"/>
    <property type="match status" value="1"/>
</dbReference>
<dbReference type="AlphaFoldDB" id="A0A645ACY3"/>
<dbReference type="InterPro" id="IPR021153">
    <property type="entry name" value="HrcA_C"/>
</dbReference>